<proteinExistence type="inferred from homology"/>
<dbReference type="EMBL" id="MGBR01000001">
    <property type="protein sequence ID" value="OGK74274.1"/>
    <property type="molecule type" value="Genomic_DNA"/>
</dbReference>
<evidence type="ECO:0000313" key="4">
    <source>
        <dbReference type="Proteomes" id="UP000177050"/>
    </source>
</evidence>
<dbReference type="Proteomes" id="UP000177050">
    <property type="component" value="Unassembled WGS sequence"/>
</dbReference>
<sequence length="161" mass="17227">MFKVGIGQDSHKIQKHTKSKKPLILGGVIIDKNIEVKADSDGDILIHSLCNAINTALGLGSFDIYAGPLCRSGVTDSKEYLLIASNKIKQAGYLISNISIMIEAGYPRLETYRKKIVASLSAILHLDKNSIGIASTSGDGLTSFAKGKGIQCFSIVSLMTK</sequence>
<organism evidence="3 4">
    <name type="scientific">Candidatus Roizmanbacteria bacterium RIFOXYD1_FULL_38_12</name>
    <dbReference type="NCBI Taxonomy" id="1802093"/>
    <lineage>
        <taxon>Bacteria</taxon>
        <taxon>Candidatus Roizmaniibacteriota</taxon>
    </lineage>
</organism>
<name>A0A1F7L2L3_9BACT</name>
<reference evidence="3 4" key="1">
    <citation type="journal article" date="2016" name="Nat. Commun.">
        <title>Thousands of microbial genomes shed light on interconnected biogeochemical processes in an aquifer system.</title>
        <authorList>
            <person name="Anantharaman K."/>
            <person name="Brown C.T."/>
            <person name="Hug L.A."/>
            <person name="Sharon I."/>
            <person name="Castelle C.J."/>
            <person name="Probst A.J."/>
            <person name="Thomas B.C."/>
            <person name="Singh A."/>
            <person name="Wilkins M.J."/>
            <person name="Karaoz U."/>
            <person name="Brodie E.L."/>
            <person name="Williams K.H."/>
            <person name="Hubbard S.S."/>
            <person name="Banfield J.F."/>
        </authorList>
    </citation>
    <scope>NUCLEOTIDE SEQUENCE [LARGE SCALE GENOMIC DNA]</scope>
</reference>
<accession>A0A1F7L2L3</accession>
<comment type="catalytic activity">
    <reaction evidence="1">
        <text>4-CDP-2-C-methyl-D-erythritol 2-phosphate = 2-C-methyl-D-erythritol 2,4-cyclic diphosphate + CMP</text>
        <dbReference type="Rhea" id="RHEA:23864"/>
        <dbReference type="ChEBI" id="CHEBI:57919"/>
        <dbReference type="ChEBI" id="CHEBI:58483"/>
        <dbReference type="ChEBI" id="CHEBI:60377"/>
        <dbReference type="EC" id="4.6.1.12"/>
    </reaction>
</comment>
<protein>
    <recommendedName>
        <fullName evidence="1">2-C-methyl-D-erythritol 2,4-cyclodiphosphate synthase</fullName>
        <ecNumber evidence="1">4.6.1.12</ecNumber>
    </recommendedName>
</protein>
<dbReference type="PANTHER" id="PTHR43181">
    <property type="entry name" value="2-C-METHYL-D-ERYTHRITOL 2,4-CYCLODIPHOSPHATE SYNTHASE, CHLOROPLASTIC"/>
    <property type="match status" value="1"/>
</dbReference>
<comment type="caution">
    <text evidence="3">The sequence shown here is derived from an EMBL/GenBank/DDBJ whole genome shotgun (WGS) entry which is preliminary data.</text>
</comment>
<dbReference type="SUPFAM" id="SSF69765">
    <property type="entry name" value="IpsF-like"/>
    <property type="match status" value="1"/>
</dbReference>
<dbReference type="GO" id="GO:0008685">
    <property type="term" value="F:2-C-methyl-D-erythritol 2,4-cyclodiphosphate synthase activity"/>
    <property type="evidence" value="ECO:0007669"/>
    <property type="project" value="UniProtKB-EC"/>
</dbReference>
<dbReference type="GO" id="GO:0016114">
    <property type="term" value="P:terpenoid biosynthetic process"/>
    <property type="evidence" value="ECO:0007669"/>
    <property type="project" value="InterPro"/>
</dbReference>
<dbReference type="InterPro" id="IPR003526">
    <property type="entry name" value="MECDP_synthase"/>
</dbReference>
<gene>
    <name evidence="3" type="ORF">A3K52_05940</name>
</gene>
<dbReference type="Pfam" id="PF02542">
    <property type="entry name" value="YgbB"/>
    <property type="match status" value="1"/>
</dbReference>
<keyword evidence="1" id="KW-0414">Isoprene biosynthesis</keyword>
<evidence type="ECO:0000256" key="1">
    <source>
        <dbReference type="RuleBase" id="RU004395"/>
    </source>
</evidence>
<dbReference type="NCBIfam" id="TIGR00151">
    <property type="entry name" value="ispF"/>
    <property type="match status" value="1"/>
</dbReference>
<evidence type="ECO:0000313" key="3">
    <source>
        <dbReference type="EMBL" id="OGK74274.1"/>
    </source>
</evidence>
<dbReference type="Gene3D" id="3.30.1330.50">
    <property type="entry name" value="2-C-methyl-D-erythritol 2,4-cyclodiphosphate synthase"/>
    <property type="match status" value="1"/>
</dbReference>
<dbReference type="AlphaFoldDB" id="A0A1F7L2L3"/>
<dbReference type="InterPro" id="IPR036571">
    <property type="entry name" value="MECDP_synthase_sf"/>
</dbReference>
<dbReference type="EC" id="4.6.1.12" evidence="1"/>
<keyword evidence="1" id="KW-0456">Lyase</keyword>
<feature type="domain" description="2-C-methyl-D-erythritol 2,4-cyclodiphosphate synthase" evidence="2">
    <location>
        <begin position="2"/>
        <end position="158"/>
    </location>
</feature>
<dbReference type="CDD" id="cd00554">
    <property type="entry name" value="MECDP_synthase"/>
    <property type="match status" value="1"/>
</dbReference>
<evidence type="ECO:0000259" key="2">
    <source>
        <dbReference type="Pfam" id="PF02542"/>
    </source>
</evidence>
<dbReference type="PANTHER" id="PTHR43181:SF1">
    <property type="entry name" value="2-C-METHYL-D-ERYTHRITOL 2,4-CYCLODIPHOSPHATE SYNTHASE, CHLOROPLASTIC"/>
    <property type="match status" value="1"/>
</dbReference>
<comment type="similarity">
    <text evidence="1">Belongs to the IspF family.</text>
</comment>